<proteinExistence type="predicted"/>
<reference evidence="2" key="1">
    <citation type="submission" date="2017-02" db="EMBL/GenBank/DDBJ databases">
        <authorList>
            <person name="Daims H."/>
        </authorList>
    </citation>
    <scope>NUCLEOTIDE SEQUENCE [LARGE SCALE GENOMIC DNA]</scope>
</reference>
<keyword evidence="2" id="KW-1185">Reference proteome</keyword>
<dbReference type="Proteomes" id="UP000195667">
    <property type="component" value="Unassembled WGS sequence"/>
</dbReference>
<dbReference type="SUPFAM" id="SSF140804">
    <property type="entry name" value="YidB-like"/>
    <property type="match status" value="1"/>
</dbReference>
<dbReference type="RefSeq" id="WP_087144844.1">
    <property type="nucleotide sequence ID" value="NZ_FUKI01000150.1"/>
</dbReference>
<dbReference type="AlphaFoldDB" id="A0A1R4HH51"/>
<dbReference type="InterPro" id="IPR027405">
    <property type="entry name" value="YidB-like"/>
</dbReference>
<dbReference type="OrthoDB" id="5957313at2"/>
<evidence type="ECO:0008006" key="3">
    <source>
        <dbReference type="Google" id="ProtNLM"/>
    </source>
</evidence>
<dbReference type="Gene3D" id="1.10.10.690">
    <property type="entry name" value="YidB-like"/>
    <property type="match status" value="1"/>
</dbReference>
<dbReference type="InterPro" id="IPR045372">
    <property type="entry name" value="YidB"/>
</dbReference>
<organism evidence="1 2">
    <name type="scientific">Crenothrix polyspora</name>
    <dbReference type="NCBI Taxonomy" id="360316"/>
    <lineage>
        <taxon>Bacteria</taxon>
        <taxon>Pseudomonadati</taxon>
        <taxon>Pseudomonadota</taxon>
        <taxon>Gammaproteobacteria</taxon>
        <taxon>Methylococcales</taxon>
        <taxon>Crenotrichaceae</taxon>
        <taxon>Crenothrix</taxon>
    </lineage>
</organism>
<evidence type="ECO:0000313" key="2">
    <source>
        <dbReference type="Proteomes" id="UP000195667"/>
    </source>
</evidence>
<sequence>MGLLDSIVDVVSAQAGGTAGNQGNLLTSVLGMLNSPETGGLSGLVQKMVAGGLQEHVASWVGTGANLPVSGDQLQAILGSSFVQDIATKLGINVADVSGGLASLLPTIIDKLSPDGKLPENTDGLLEQGLAGLIGMLGNKTA</sequence>
<accession>A0A1R4HH51</accession>
<evidence type="ECO:0000313" key="1">
    <source>
        <dbReference type="EMBL" id="SJM95554.1"/>
    </source>
</evidence>
<gene>
    <name evidence="1" type="ORF">CRENPOLYSF1_710010</name>
</gene>
<protein>
    <recommendedName>
        <fullName evidence="3">DUF937 domain-containing protein</fullName>
    </recommendedName>
</protein>
<name>A0A1R4HH51_9GAMM</name>
<dbReference type="EMBL" id="FUKI01000150">
    <property type="protein sequence ID" value="SJM95554.1"/>
    <property type="molecule type" value="Genomic_DNA"/>
</dbReference>
<dbReference type="Pfam" id="PF20159">
    <property type="entry name" value="YidB"/>
    <property type="match status" value="1"/>
</dbReference>